<keyword evidence="3" id="KW-1185">Reference proteome</keyword>
<dbReference type="Gene3D" id="1.10.3210.10">
    <property type="entry name" value="Hypothetical protein af1432"/>
    <property type="match status" value="1"/>
</dbReference>
<dbReference type="Pfam" id="PF08668">
    <property type="entry name" value="HDOD"/>
    <property type="match status" value="1"/>
</dbReference>
<feature type="domain" description="HDOD" evidence="1">
    <location>
        <begin position="172"/>
        <end position="359"/>
    </location>
</feature>
<dbReference type="PANTHER" id="PTHR33525:SF3">
    <property type="entry name" value="RIBONUCLEASE Y"/>
    <property type="match status" value="1"/>
</dbReference>
<protein>
    <submittedName>
        <fullName evidence="2">Cyclic nucleotide-binding protein</fullName>
    </submittedName>
</protein>
<dbReference type="InterPro" id="IPR000595">
    <property type="entry name" value="cNMP-bd_dom"/>
</dbReference>
<evidence type="ECO:0000313" key="2">
    <source>
        <dbReference type="EMBL" id="OAI11211.1"/>
    </source>
</evidence>
<dbReference type="InterPro" id="IPR052340">
    <property type="entry name" value="RNase_Y/CdgJ"/>
</dbReference>
<dbReference type="AlphaFoldDB" id="A0A177N025"/>
<comment type="caution">
    <text evidence="2">The sequence shown here is derived from an EMBL/GenBank/DDBJ whole genome shotgun (WGS) entry which is preliminary data.</text>
</comment>
<sequence>MFWKFLKKQDEKAGIPKAGIDGPKAKLPLDFLQRLIPLGELTDADLQLLNTSLRSFSPGQIIFNRGESADSLLYLYAGNVFMEAANGNGYMVDEATFKANYPLSTHTEHQFNAIAKSATKIAYLPLSTLQQCSQTVETNNQLINAKNIPANLVNSKFFKGFCDAFQRDDLQVPSLPDVAIRLRSALQKESICVADAVKIINLDPVIASKLIQMVNSPFYRSINPINNSHDAITRLGLKTTQNLATSISLRNLFRSSNKLLNARAQQLWKSSIQIASLSYTLASLTKTINPDEALLAGLIHSIGALPIITYAGTLKDDTYTAEELDQTLSVLQGLVGVAILEKWHFPKNLLQLPKQACNWYHDDYPQLEMSDIVLLAKFHAQLGQTTTEKLPPLNTLPAFLKLGDNTLTPDMSLLALQEAKQQIAEALSFFRT</sequence>
<dbReference type="CDD" id="cd00038">
    <property type="entry name" value="CAP_ED"/>
    <property type="match status" value="1"/>
</dbReference>
<evidence type="ECO:0000313" key="3">
    <source>
        <dbReference type="Proteomes" id="UP000078476"/>
    </source>
</evidence>
<dbReference type="PANTHER" id="PTHR33525">
    <property type="match status" value="1"/>
</dbReference>
<proteinExistence type="predicted"/>
<dbReference type="SUPFAM" id="SSF109604">
    <property type="entry name" value="HD-domain/PDEase-like"/>
    <property type="match status" value="1"/>
</dbReference>
<dbReference type="SUPFAM" id="SSF51206">
    <property type="entry name" value="cAMP-binding domain-like"/>
    <property type="match status" value="1"/>
</dbReference>
<accession>A0A177N025</accession>
<organism evidence="2 3">
    <name type="scientific">Methylomonas lenta</name>
    <dbReference type="NCBI Taxonomy" id="980561"/>
    <lineage>
        <taxon>Bacteria</taxon>
        <taxon>Pseudomonadati</taxon>
        <taxon>Pseudomonadota</taxon>
        <taxon>Gammaproteobacteria</taxon>
        <taxon>Methylococcales</taxon>
        <taxon>Methylococcaceae</taxon>
        <taxon>Methylomonas</taxon>
    </lineage>
</organism>
<reference evidence="2 3" key="1">
    <citation type="submission" date="2016-03" db="EMBL/GenBank/DDBJ databases">
        <authorList>
            <person name="Ploux O."/>
        </authorList>
    </citation>
    <scope>NUCLEOTIDE SEQUENCE [LARGE SCALE GENOMIC DNA]</scope>
    <source>
        <strain evidence="2 3">R-45370</strain>
    </source>
</reference>
<dbReference type="OrthoDB" id="598113at2"/>
<dbReference type="EMBL" id="LUUI01000143">
    <property type="protein sequence ID" value="OAI11211.1"/>
    <property type="molecule type" value="Genomic_DNA"/>
</dbReference>
<dbReference type="STRING" id="980561.A1359_14950"/>
<evidence type="ECO:0000259" key="1">
    <source>
        <dbReference type="PROSITE" id="PS51833"/>
    </source>
</evidence>
<name>A0A177N025_9GAMM</name>
<dbReference type="PROSITE" id="PS51833">
    <property type="entry name" value="HDOD"/>
    <property type="match status" value="1"/>
</dbReference>
<gene>
    <name evidence="2" type="ORF">A1359_14950</name>
</gene>
<dbReference type="Gene3D" id="2.60.120.10">
    <property type="entry name" value="Jelly Rolls"/>
    <property type="match status" value="1"/>
</dbReference>
<dbReference type="InterPro" id="IPR014710">
    <property type="entry name" value="RmlC-like_jellyroll"/>
</dbReference>
<dbReference type="RefSeq" id="WP_066986093.1">
    <property type="nucleotide sequence ID" value="NZ_LUUI01000143.1"/>
</dbReference>
<dbReference type="Proteomes" id="UP000078476">
    <property type="component" value="Unassembled WGS sequence"/>
</dbReference>
<dbReference type="InterPro" id="IPR018490">
    <property type="entry name" value="cNMP-bd_dom_sf"/>
</dbReference>
<dbReference type="InterPro" id="IPR013976">
    <property type="entry name" value="HDOD"/>
</dbReference>